<dbReference type="PROSITE" id="PS00086">
    <property type="entry name" value="CYTOCHROME_P450"/>
    <property type="match status" value="1"/>
</dbReference>
<sequence>MTAPAITRLTDPHLYSHGDPHATWARLRRECPVSWQDEPDHEPFWAVTTYDEGLAVLSDWKRFSSAKGTFLRPNLSDPYPGAGVMMTLSDPPRHDVLRKAAAALFTPKAAAGFRGRATEVSRSLLRGVVDAGPHDFVNDVAAPYPLQVIAGLLGVEGEDVERVAAYAEAAVGNIVDLDGTAAQQAHLEVLAYYAEVIEERRARPTGDVVSAFVLAQADGLDITDDEIILTCDNLAVAAGETTRQVLSGGLLALLADPAQLDALRSGTVPLKSAIEELVRWTAPVTHLMRTAVADTPLGGVEIKAGQAVSVWLSSLNRDENVFDRPMELRLDRSPNRHVSFGGGRHFCIGAPLARLMIRVFLEETMRSVARIEQVGEPRRTPSYVTNSLEYLPLAFYSE</sequence>
<dbReference type="EMBL" id="BMQQ01000002">
    <property type="protein sequence ID" value="GGT19766.1"/>
    <property type="molecule type" value="Genomic_DNA"/>
</dbReference>
<proteinExistence type="inferred from homology"/>
<evidence type="ECO:0000313" key="9">
    <source>
        <dbReference type="Proteomes" id="UP000619486"/>
    </source>
</evidence>
<comment type="similarity">
    <text evidence="1 7">Belongs to the cytochrome P450 family.</text>
</comment>
<dbReference type="GO" id="GO:0005506">
    <property type="term" value="F:iron ion binding"/>
    <property type="evidence" value="ECO:0007669"/>
    <property type="project" value="InterPro"/>
</dbReference>
<evidence type="ECO:0000256" key="7">
    <source>
        <dbReference type="RuleBase" id="RU000461"/>
    </source>
</evidence>
<gene>
    <name evidence="8" type="ORF">GCM10014713_11000</name>
</gene>
<dbReference type="AlphaFoldDB" id="A0A918GXV9"/>
<dbReference type="Pfam" id="PF00067">
    <property type="entry name" value="p450"/>
    <property type="match status" value="1"/>
</dbReference>
<dbReference type="Gene3D" id="1.10.630.10">
    <property type="entry name" value="Cytochrome P450"/>
    <property type="match status" value="1"/>
</dbReference>
<dbReference type="InterPro" id="IPR002397">
    <property type="entry name" value="Cyt_P450_B"/>
</dbReference>
<keyword evidence="5 7" id="KW-0408">Iron</keyword>
<evidence type="ECO:0000256" key="6">
    <source>
        <dbReference type="ARBA" id="ARBA00023033"/>
    </source>
</evidence>
<protein>
    <submittedName>
        <fullName evidence="8">Cytochrome P450</fullName>
    </submittedName>
</protein>
<dbReference type="Proteomes" id="UP000619486">
    <property type="component" value="Unassembled WGS sequence"/>
</dbReference>
<dbReference type="InterPro" id="IPR017972">
    <property type="entry name" value="Cyt_P450_CS"/>
</dbReference>
<accession>A0A918GXV9</accession>
<evidence type="ECO:0000256" key="1">
    <source>
        <dbReference type="ARBA" id="ARBA00010617"/>
    </source>
</evidence>
<dbReference type="GO" id="GO:0020037">
    <property type="term" value="F:heme binding"/>
    <property type="evidence" value="ECO:0007669"/>
    <property type="project" value="InterPro"/>
</dbReference>
<reference evidence="8" key="2">
    <citation type="submission" date="2020-09" db="EMBL/GenBank/DDBJ databases">
        <authorList>
            <person name="Sun Q."/>
            <person name="Ohkuma M."/>
        </authorList>
    </citation>
    <scope>NUCLEOTIDE SEQUENCE</scope>
    <source>
        <strain evidence="8">JCM 3172</strain>
    </source>
</reference>
<dbReference type="SUPFAM" id="SSF48264">
    <property type="entry name" value="Cytochrome P450"/>
    <property type="match status" value="1"/>
</dbReference>
<dbReference type="GO" id="GO:0036199">
    <property type="term" value="F:cholest-4-en-3-one 26-monooxygenase activity"/>
    <property type="evidence" value="ECO:0007669"/>
    <property type="project" value="TreeGrafter"/>
</dbReference>
<dbReference type="PANTHER" id="PTHR46696:SF4">
    <property type="entry name" value="BIOTIN BIOSYNTHESIS CYTOCHROME P450"/>
    <property type="match status" value="1"/>
</dbReference>
<dbReference type="FunFam" id="1.10.630.10:FF:000018">
    <property type="entry name" value="Cytochrome P450 monooxygenase"/>
    <property type="match status" value="1"/>
</dbReference>
<evidence type="ECO:0000256" key="4">
    <source>
        <dbReference type="ARBA" id="ARBA00023002"/>
    </source>
</evidence>
<keyword evidence="3 7" id="KW-0479">Metal-binding</keyword>
<dbReference type="InterPro" id="IPR001128">
    <property type="entry name" value="Cyt_P450"/>
</dbReference>
<evidence type="ECO:0000256" key="2">
    <source>
        <dbReference type="ARBA" id="ARBA00022617"/>
    </source>
</evidence>
<dbReference type="GO" id="GO:0006707">
    <property type="term" value="P:cholesterol catabolic process"/>
    <property type="evidence" value="ECO:0007669"/>
    <property type="project" value="TreeGrafter"/>
</dbReference>
<dbReference type="RefSeq" id="WP_189200177.1">
    <property type="nucleotide sequence ID" value="NZ_BMQQ01000002.1"/>
</dbReference>
<comment type="caution">
    <text evidence="8">The sequence shown here is derived from an EMBL/GenBank/DDBJ whole genome shotgun (WGS) entry which is preliminary data.</text>
</comment>
<evidence type="ECO:0000256" key="3">
    <source>
        <dbReference type="ARBA" id="ARBA00022723"/>
    </source>
</evidence>
<name>A0A918GXV9_9ACTN</name>
<reference evidence="8" key="1">
    <citation type="journal article" date="2014" name="Int. J. Syst. Evol. Microbiol.">
        <title>Complete genome sequence of Corynebacterium casei LMG S-19264T (=DSM 44701T), isolated from a smear-ripened cheese.</title>
        <authorList>
            <consortium name="US DOE Joint Genome Institute (JGI-PGF)"/>
            <person name="Walter F."/>
            <person name="Albersmeier A."/>
            <person name="Kalinowski J."/>
            <person name="Ruckert C."/>
        </authorList>
    </citation>
    <scope>NUCLEOTIDE SEQUENCE</scope>
    <source>
        <strain evidence="8">JCM 3172</strain>
    </source>
</reference>
<dbReference type="PRINTS" id="PR00359">
    <property type="entry name" value="BP450"/>
</dbReference>
<keyword evidence="2 7" id="KW-0349">Heme</keyword>
<organism evidence="8 9">
    <name type="scientific">Streptomyces purpureus</name>
    <dbReference type="NCBI Taxonomy" id="1951"/>
    <lineage>
        <taxon>Bacteria</taxon>
        <taxon>Bacillati</taxon>
        <taxon>Actinomycetota</taxon>
        <taxon>Actinomycetes</taxon>
        <taxon>Kitasatosporales</taxon>
        <taxon>Streptomycetaceae</taxon>
        <taxon>Streptomyces</taxon>
    </lineage>
</organism>
<keyword evidence="6 7" id="KW-0503">Monooxygenase</keyword>
<keyword evidence="9" id="KW-1185">Reference proteome</keyword>
<dbReference type="GO" id="GO:0008395">
    <property type="term" value="F:steroid hydroxylase activity"/>
    <property type="evidence" value="ECO:0007669"/>
    <property type="project" value="TreeGrafter"/>
</dbReference>
<evidence type="ECO:0000256" key="5">
    <source>
        <dbReference type="ARBA" id="ARBA00023004"/>
    </source>
</evidence>
<dbReference type="InterPro" id="IPR036396">
    <property type="entry name" value="Cyt_P450_sf"/>
</dbReference>
<dbReference type="PANTHER" id="PTHR46696">
    <property type="entry name" value="P450, PUTATIVE (EUROFUNG)-RELATED"/>
    <property type="match status" value="1"/>
</dbReference>
<evidence type="ECO:0000313" key="8">
    <source>
        <dbReference type="EMBL" id="GGT19766.1"/>
    </source>
</evidence>
<keyword evidence="4 7" id="KW-0560">Oxidoreductase</keyword>